<evidence type="ECO:0000256" key="1">
    <source>
        <dbReference type="ARBA" id="ARBA00022490"/>
    </source>
</evidence>
<dbReference type="InterPro" id="IPR001537">
    <property type="entry name" value="SpoU_MeTrfase"/>
</dbReference>
<dbReference type="InterPro" id="IPR029028">
    <property type="entry name" value="Alpha/beta_knot_MTases"/>
</dbReference>
<dbReference type="GO" id="GO:0141102">
    <property type="term" value="F:tRNA (5-carboxymethylaminomethyluridine(34)-2'-O)-methyltransferase activity"/>
    <property type="evidence" value="ECO:0007669"/>
    <property type="project" value="RHEA"/>
</dbReference>
<feature type="domain" description="tRNA/rRNA methyltransferase SpoU type" evidence="8">
    <location>
        <begin position="3"/>
        <end position="144"/>
    </location>
</feature>
<keyword evidence="3 6" id="KW-0808">Transferase</keyword>
<keyword evidence="1 6" id="KW-0963">Cytoplasm</keyword>
<dbReference type="SUPFAM" id="SSF75217">
    <property type="entry name" value="alpha/beta knot"/>
    <property type="match status" value="1"/>
</dbReference>
<dbReference type="InterPro" id="IPR029026">
    <property type="entry name" value="tRNA_m1G_MTases_N"/>
</dbReference>
<reference evidence="9 10" key="1">
    <citation type="submission" date="2018-01" db="EMBL/GenBank/DDBJ databases">
        <title>Metagenomic assembled genomes from two thermal pools in the Uzon Caldera, Kamchatka, Russia.</title>
        <authorList>
            <person name="Wilkins L."/>
            <person name="Ettinger C."/>
        </authorList>
    </citation>
    <scope>NUCLEOTIDE SEQUENCE [LARGE SCALE GENOMIC DNA]</scope>
    <source>
        <strain evidence="9">ZAV-05</strain>
    </source>
</reference>
<protein>
    <recommendedName>
        <fullName evidence="6">Putative tRNA (cytidine(34)-2'-O)-methyltransferase</fullName>
        <ecNumber evidence="6">2.1.1.207</ecNumber>
    </recommendedName>
    <alternativeName>
        <fullName evidence="6">tRNA (cytidine/uridine-2'-O-)-methyltransferase</fullName>
    </alternativeName>
</protein>
<dbReference type="GO" id="GO:0141098">
    <property type="term" value="F:tRNA (cytidine(34)-2'-O)-methyltransferase activity"/>
    <property type="evidence" value="ECO:0007669"/>
    <property type="project" value="RHEA"/>
</dbReference>
<evidence type="ECO:0000256" key="4">
    <source>
        <dbReference type="ARBA" id="ARBA00022691"/>
    </source>
</evidence>
<dbReference type="CDD" id="cd18094">
    <property type="entry name" value="SpoU-like_TrmL"/>
    <property type="match status" value="1"/>
</dbReference>
<evidence type="ECO:0000313" key="9">
    <source>
        <dbReference type="EMBL" id="PMP71765.1"/>
    </source>
</evidence>
<evidence type="ECO:0000256" key="7">
    <source>
        <dbReference type="PIRSR" id="PIRSR029256-1"/>
    </source>
</evidence>
<dbReference type="GO" id="GO:0002130">
    <property type="term" value="P:wobble position ribose methylation"/>
    <property type="evidence" value="ECO:0007669"/>
    <property type="project" value="TreeGrafter"/>
</dbReference>
<dbReference type="PANTHER" id="PTHR42971">
    <property type="entry name" value="TRNA (CYTIDINE(34)-2'-O)-METHYLTRANSFERASE"/>
    <property type="match status" value="1"/>
</dbReference>
<dbReference type="GO" id="GO:0005737">
    <property type="term" value="C:cytoplasm"/>
    <property type="evidence" value="ECO:0007669"/>
    <property type="project" value="UniProtKB-SubCell"/>
</dbReference>
<dbReference type="EMBL" id="PNIN01000035">
    <property type="protein sequence ID" value="PMP71765.1"/>
    <property type="molecule type" value="Genomic_DNA"/>
</dbReference>
<evidence type="ECO:0000256" key="5">
    <source>
        <dbReference type="ARBA" id="ARBA00022694"/>
    </source>
</evidence>
<comment type="subcellular location">
    <subcellularLocation>
        <location evidence="6">Cytoplasm</location>
    </subcellularLocation>
</comment>
<evidence type="ECO:0000313" key="10">
    <source>
        <dbReference type="Proteomes" id="UP000242881"/>
    </source>
</evidence>
<organism evidence="9 10">
    <name type="scientific">Calditerrivibrio nitroreducens</name>
    <dbReference type="NCBI Taxonomy" id="477976"/>
    <lineage>
        <taxon>Bacteria</taxon>
        <taxon>Pseudomonadati</taxon>
        <taxon>Deferribacterota</taxon>
        <taxon>Deferribacteres</taxon>
        <taxon>Deferribacterales</taxon>
        <taxon>Calditerrivibrionaceae</taxon>
    </lineage>
</organism>
<evidence type="ECO:0000256" key="3">
    <source>
        <dbReference type="ARBA" id="ARBA00022679"/>
    </source>
</evidence>
<evidence type="ECO:0000256" key="2">
    <source>
        <dbReference type="ARBA" id="ARBA00022603"/>
    </source>
</evidence>
<dbReference type="InterPro" id="IPR016914">
    <property type="entry name" value="TrmL"/>
</dbReference>
<comment type="function">
    <text evidence="6">Could methylate the ribose at the nucleotide 34 wobble position in tRNA.</text>
</comment>
<gene>
    <name evidence="9" type="ORF">C0187_03265</name>
</gene>
<dbReference type="EC" id="2.1.1.207" evidence="6"/>
<feature type="binding site" evidence="6 7">
    <location>
        <position position="103"/>
    </location>
    <ligand>
        <name>S-adenosyl-L-methionine</name>
        <dbReference type="ChEBI" id="CHEBI:59789"/>
    </ligand>
</feature>
<sequence>MTLKVALFEPEIPQNTGNISRLCAGTDVELILIGKLGFSLSNKYLKRAGLDYWEYVTIHKVDSLEQFFSQFPETHYEYAFLSKFAEKYYTEIPLSDNIIIIFGNESSGLPDIIRDRFMDRFYRIPMNDKIRSQNLSNSVAIVLYDILRRNNFGGLF</sequence>
<keyword evidence="5 6" id="KW-0819">tRNA processing</keyword>
<dbReference type="AlphaFoldDB" id="A0A2J6WN06"/>
<proteinExistence type="inferred from homology"/>
<dbReference type="RefSeq" id="WP_424605277.1">
    <property type="nucleotide sequence ID" value="NZ_JBNAVA010000003.1"/>
</dbReference>
<dbReference type="Pfam" id="PF00588">
    <property type="entry name" value="SpoU_methylase"/>
    <property type="match status" value="1"/>
</dbReference>
<comment type="similarity">
    <text evidence="6">Belongs to the class IV-like SAM-binding methyltransferase superfamily. RNA methyltransferase TrmH family. TrmL subfamily.</text>
</comment>
<feature type="binding site" evidence="6 7">
    <location>
        <position position="124"/>
    </location>
    <ligand>
        <name>S-adenosyl-L-methionine</name>
        <dbReference type="ChEBI" id="CHEBI:59789"/>
    </ligand>
</feature>
<dbReference type="PIRSF" id="PIRSF029256">
    <property type="entry name" value="SpoU_TrmH_prd"/>
    <property type="match status" value="1"/>
</dbReference>
<evidence type="ECO:0000259" key="8">
    <source>
        <dbReference type="Pfam" id="PF00588"/>
    </source>
</evidence>
<dbReference type="GO" id="GO:0003723">
    <property type="term" value="F:RNA binding"/>
    <property type="evidence" value="ECO:0007669"/>
    <property type="project" value="InterPro"/>
</dbReference>
<keyword evidence="2 6" id="KW-0489">Methyltransferase</keyword>
<dbReference type="PANTHER" id="PTHR42971:SF1">
    <property type="entry name" value="TRNA (CYTIDINE(34)-2'-O)-METHYLTRANSFERASE"/>
    <property type="match status" value="1"/>
</dbReference>
<feature type="binding site" evidence="7">
    <location>
        <position position="81"/>
    </location>
    <ligand>
        <name>S-adenosyl-L-methionine</name>
        <dbReference type="ChEBI" id="CHEBI:59789"/>
    </ligand>
</feature>
<comment type="catalytic activity">
    <reaction evidence="6">
        <text>cytidine(34) in tRNA + S-adenosyl-L-methionine = 2'-O-methylcytidine(34) in tRNA + S-adenosyl-L-homocysteine + H(+)</text>
        <dbReference type="Rhea" id="RHEA:43084"/>
        <dbReference type="Rhea" id="RHEA-COMP:10331"/>
        <dbReference type="Rhea" id="RHEA-COMP:10332"/>
        <dbReference type="ChEBI" id="CHEBI:15378"/>
        <dbReference type="ChEBI" id="CHEBI:57856"/>
        <dbReference type="ChEBI" id="CHEBI:59789"/>
        <dbReference type="ChEBI" id="CHEBI:74495"/>
        <dbReference type="ChEBI" id="CHEBI:82748"/>
        <dbReference type="EC" id="2.1.1.207"/>
    </reaction>
</comment>
<dbReference type="Proteomes" id="UP000242881">
    <property type="component" value="Unassembled WGS sequence"/>
</dbReference>
<comment type="catalytic activity">
    <reaction evidence="6">
        <text>5-carboxymethylaminomethyluridine(34) in tRNA(Leu) + S-adenosyl-L-methionine = 5-carboxymethylaminomethyl-2'-O-methyluridine(34) in tRNA(Leu) + S-adenosyl-L-homocysteine + H(+)</text>
        <dbReference type="Rhea" id="RHEA:43088"/>
        <dbReference type="Rhea" id="RHEA-COMP:10333"/>
        <dbReference type="Rhea" id="RHEA-COMP:10334"/>
        <dbReference type="ChEBI" id="CHEBI:15378"/>
        <dbReference type="ChEBI" id="CHEBI:57856"/>
        <dbReference type="ChEBI" id="CHEBI:59789"/>
        <dbReference type="ChEBI" id="CHEBI:74508"/>
        <dbReference type="ChEBI" id="CHEBI:74511"/>
        <dbReference type="EC" id="2.1.1.207"/>
    </reaction>
</comment>
<feature type="binding site" evidence="6 7">
    <location>
        <position position="132"/>
    </location>
    <ligand>
        <name>S-adenosyl-L-methionine</name>
        <dbReference type="ChEBI" id="CHEBI:59789"/>
    </ligand>
</feature>
<dbReference type="Gene3D" id="3.40.1280.10">
    <property type="match status" value="1"/>
</dbReference>
<name>A0A2J6WN06_9BACT</name>
<comment type="caution">
    <text evidence="9">The sequence shown here is derived from an EMBL/GenBank/DDBJ whole genome shotgun (WGS) entry which is preliminary data.</text>
</comment>
<comment type="caution">
    <text evidence="6">Lacks conserved residue(s) required for the propagation of feature annotation.</text>
</comment>
<evidence type="ECO:0000256" key="6">
    <source>
        <dbReference type="HAMAP-Rule" id="MF_01885"/>
    </source>
</evidence>
<keyword evidence="4 6" id="KW-0949">S-adenosyl-L-methionine</keyword>
<dbReference type="HAMAP" id="MF_01885">
    <property type="entry name" value="tRNA_methyltr_TrmL"/>
    <property type="match status" value="1"/>
</dbReference>
<accession>A0A2J6WN06</accession>